<evidence type="ECO:0000256" key="2">
    <source>
        <dbReference type="SAM" id="Phobius"/>
    </source>
</evidence>
<sequence>MSTALSTDRHKRPATIVAFRDALLPPKRSGGRKSLAAVLLVLVVAGAWFGYQQYQGGLEQQRVVDSRLQTGQDCFYSQDFKCAIENALVVRSLAPQNAKAAKLLNAAEEAQAEAQQEQLVNERMQAAETCFEAEDFDCARSRLRTLLDLVPGQAQAILMLQRVEQASARQLITTTLERAQDCVDAADIDCARQALAAAQEAGAQPGDLYPVQSQVDEMALELMAAARDREARIGLLLEEGRSCLQLNDFACVEDRVVAVLEQDSGNSAAAELRQAVAAAREQLRFREQTVAGFLQEAEDCFQRKNYSCTIAKSESALAIIPRHAAASAMIERADQAQKQAKMNISIE</sequence>
<gene>
    <name evidence="3" type="ORF">G3T16_18290</name>
</gene>
<dbReference type="RefSeq" id="WP_163496479.1">
    <property type="nucleotide sequence ID" value="NZ_CP048711.1"/>
</dbReference>
<evidence type="ECO:0000256" key="1">
    <source>
        <dbReference type="SAM" id="Coils"/>
    </source>
</evidence>
<keyword evidence="2" id="KW-1133">Transmembrane helix</keyword>
<evidence type="ECO:0000313" key="3">
    <source>
        <dbReference type="EMBL" id="QIB67051.1"/>
    </source>
</evidence>
<accession>A0A6C0U4M3</accession>
<reference evidence="3 4" key="1">
    <citation type="submission" date="2020-02" db="EMBL/GenBank/DDBJ databases">
        <title>Genome sequencing for Kineobactrum sp. M2.</title>
        <authorList>
            <person name="Park S.-J."/>
        </authorList>
    </citation>
    <scope>NUCLEOTIDE SEQUENCE [LARGE SCALE GENOMIC DNA]</scope>
    <source>
        <strain evidence="3 4">M2</strain>
    </source>
</reference>
<organism evidence="3 4">
    <name type="scientific">Kineobactrum salinum</name>
    <dbReference type="NCBI Taxonomy" id="2708301"/>
    <lineage>
        <taxon>Bacteria</taxon>
        <taxon>Pseudomonadati</taxon>
        <taxon>Pseudomonadota</taxon>
        <taxon>Gammaproteobacteria</taxon>
        <taxon>Cellvibrionales</taxon>
        <taxon>Halieaceae</taxon>
        <taxon>Kineobactrum</taxon>
    </lineage>
</organism>
<name>A0A6C0U4M3_9GAMM</name>
<keyword evidence="2" id="KW-0812">Transmembrane</keyword>
<dbReference type="KEGG" id="kim:G3T16_18290"/>
<keyword evidence="1" id="KW-0175">Coiled coil</keyword>
<evidence type="ECO:0008006" key="5">
    <source>
        <dbReference type="Google" id="ProtNLM"/>
    </source>
</evidence>
<protein>
    <recommendedName>
        <fullName evidence="5">Tetratricopeptide repeat protein</fullName>
    </recommendedName>
</protein>
<evidence type="ECO:0000313" key="4">
    <source>
        <dbReference type="Proteomes" id="UP000477680"/>
    </source>
</evidence>
<keyword evidence="2" id="KW-0472">Membrane</keyword>
<proteinExistence type="predicted"/>
<feature type="transmembrane region" description="Helical" evidence="2">
    <location>
        <begin position="34"/>
        <end position="51"/>
    </location>
</feature>
<dbReference type="EMBL" id="CP048711">
    <property type="protein sequence ID" value="QIB67051.1"/>
    <property type="molecule type" value="Genomic_DNA"/>
</dbReference>
<dbReference type="Proteomes" id="UP000477680">
    <property type="component" value="Chromosome"/>
</dbReference>
<feature type="coiled-coil region" evidence="1">
    <location>
        <begin position="97"/>
        <end position="127"/>
    </location>
</feature>
<dbReference type="AlphaFoldDB" id="A0A6C0U4M3"/>
<keyword evidence="4" id="KW-1185">Reference proteome</keyword>